<dbReference type="PANTHER" id="PTHR42852">
    <property type="entry name" value="THIOL:DISULFIDE INTERCHANGE PROTEIN DSBE"/>
    <property type="match status" value="1"/>
</dbReference>
<dbReference type="InterPro" id="IPR050553">
    <property type="entry name" value="Thioredoxin_ResA/DsbE_sf"/>
</dbReference>
<dbReference type="EMBL" id="FYEX01000002">
    <property type="protein sequence ID" value="SNC71904.1"/>
    <property type="molecule type" value="Genomic_DNA"/>
</dbReference>
<feature type="chain" id="PRO_5012984929" evidence="1">
    <location>
        <begin position="23"/>
        <end position="161"/>
    </location>
</feature>
<dbReference type="InterPro" id="IPR036249">
    <property type="entry name" value="Thioredoxin-like_sf"/>
</dbReference>
<keyword evidence="1" id="KW-0732">Signal</keyword>
<gene>
    <name evidence="3" type="ORF">SAMN06295916_1418</name>
</gene>
<dbReference type="InterPro" id="IPR013766">
    <property type="entry name" value="Thioredoxin_domain"/>
</dbReference>
<accession>A0A212U1A6</accession>
<feature type="domain" description="Thioredoxin" evidence="2">
    <location>
        <begin position="23"/>
        <end position="161"/>
    </location>
</feature>
<dbReference type="Proteomes" id="UP000197215">
    <property type="component" value="Unassembled WGS sequence"/>
</dbReference>
<evidence type="ECO:0000313" key="4">
    <source>
        <dbReference type="Proteomes" id="UP000197215"/>
    </source>
</evidence>
<dbReference type="Pfam" id="PF00578">
    <property type="entry name" value="AhpC-TSA"/>
    <property type="match status" value="1"/>
</dbReference>
<dbReference type="RefSeq" id="WP_088813358.1">
    <property type="nucleotide sequence ID" value="NZ_FYEX01000002.1"/>
</dbReference>
<reference evidence="3 4" key="1">
    <citation type="submission" date="2017-06" db="EMBL/GenBank/DDBJ databases">
        <authorList>
            <person name="Kim H.J."/>
            <person name="Triplett B.A."/>
        </authorList>
    </citation>
    <scope>NUCLEOTIDE SEQUENCE [LARGE SCALE GENOMIC DNA]</scope>
    <source>
        <strain evidence="3 4">MWH-VicM1</strain>
    </source>
</reference>
<dbReference type="AlphaFoldDB" id="A0A212U1A6"/>
<evidence type="ECO:0000256" key="1">
    <source>
        <dbReference type="SAM" id="SignalP"/>
    </source>
</evidence>
<dbReference type="InterPro" id="IPR000866">
    <property type="entry name" value="AhpC/TSA"/>
</dbReference>
<dbReference type="OrthoDB" id="9811352at2"/>
<sequence length="161" mass="18230">MKQFASIAVLICLLITGIKAEAIEVGDQLALGELRSVQGQTYTESHWKQRHTVVQVWATWCSYCRKQNVHLEQLVQKLPANQLNIITISIDKTVSPVNAYMAKNSYTFPVVMMTPELSKAIGKRRGVPEVYVLNPQGKVIQKDYGLMVDLDFFDLARYAKK</sequence>
<proteinExistence type="predicted"/>
<keyword evidence="4" id="KW-1185">Reference proteome</keyword>
<dbReference type="GO" id="GO:0016853">
    <property type="term" value="F:isomerase activity"/>
    <property type="evidence" value="ECO:0007669"/>
    <property type="project" value="UniProtKB-KW"/>
</dbReference>
<feature type="signal peptide" evidence="1">
    <location>
        <begin position="1"/>
        <end position="22"/>
    </location>
</feature>
<dbReference type="PROSITE" id="PS51352">
    <property type="entry name" value="THIOREDOXIN_2"/>
    <property type="match status" value="1"/>
</dbReference>
<name>A0A212U1A6_9BURK</name>
<evidence type="ECO:0000313" key="3">
    <source>
        <dbReference type="EMBL" id="SNC71904.1"/>
    </source>
</evidence>
<dbReference type="GO" id="GO:0016209">
    <property type="term" value="F:antioxidant activity"/>
    <property type="evidence" value="ECO:0007669"/>
    <property type="project" value="InterPro"/>
</dbReference>
<keyword evidence="3" id="KW-0413">Isomerase</keyword>
<dbReference type="SUPFAM" id="SSF52833">
    <property type="entry name" value="Thioredoxin-like"/>
    <property type="match status" value="1"/>
</dbReference>
<protein>
    <submittedName>
        <fullName evidence="3">Thiol-disulfide isomerase or thioredoxin</fullName>
    </submittedName>
</protein>
<evidence type="ECO:0000259" key="2">
    <source>
        <dbReference type="PROSITE" id="PS51352"/>
    </source>
</evidence>
<dbReference type="CDD" id="cd02966">
    <property type="entry name" value="TlpA_like_family"/>
    <property type="match status" value="1"/>
</dbReference>
<dbReference type="GO" id="GO:0016491">
    <property type="term" value="F:oxidoreductase activity"/>
    <property type="evidence" value="ECO:0007669"/>
    <property type="project" value="InterPro"/>
</dbReference>
<dbReference type="Gene3D" id="3.40.30.10">
    <property type="entry name" value="Glutaredoxin"/>
    <property type="match status" value="1"/>
</dbReference>
<dbReference type="PANTHER" id="PTHR42852:SF17">
    <property type="entry name" value="THIOREDOXIN-LIKE PROTEIN HI_1115"/>
    <property type="match status" value="1"/>
</dbReference>
<organism evidence="3 4">
    <name type="scientific">Polynucleobacter victoriensis</name>
    <dbReference type="NCBI Taxonomy" id="2049319"/>
    <lineage>
        <taxon>Bacteria</taxon>
        <taxon>Pseudomonadati</taxon>
        <taxon>Pseudomonadota</taxon>
        <taxon>Betaproteobacteria</taxon>
        <taxon>Burkholderiales</taxon>
        <taxon>Burkholderiaceae</taxon>
        <taxon>Polynucleobacter</taxon>
    </lineage>
</organism>